<dbReference type="Gene3D" id="1.10.10.10">
    <property type="entry name" value="Winged helix-like DNA-binding domain superfamily/Winged helix DNA-binding domain"/>
    <property type="match status" value="1"/>
</dbReference>
<keyword evidence="2" id="KW-0238">DNA-binding</keyword>
<organism evidence="6 8">
    <name type="scientific">Edwardsiella hoshinae</name>
    <dbReference type="NCBI Taxonomy" id="93378"/>
    <lineage>
        <taxon>Bacteria</taxon>
        <taxon>Pseudomonadati</taxon>
        <taxon>Pseudomonadota</taxon>
        <taxon>Gammaproteobacteria</taxon>
        <taxon>Enterobacterales</taxon>
        <taxon>Hafniaceae</taxon>
        <taxon>Edwardsiella</taxon>
    </lineage>
</organism>
<dbReference type="PROSITE" id="PS50043">
    <property type="entry name" value="HTH_LUXR_2"/>
    <property type="match status" value="1"/>
</dbReference>
<keyword evidence="7" id="KW-1185">Reference proteome</keyword>
<dbReference type="Proteomes" id="UP000175893">
    <property type="component" value="Chromosome"/>
</dbReference>
<dbReference type="CDD" id="cd06170">
    <property type="entry name" value="LuxR_C_like"/>
    <property type="match status" value="1"/>
</dbReference>
<dbReference type="SUPFAM" id="SSF46894">
    <property type="entry name" value="C-terminal effector domain of the bipartite response regulators"/>
    <property type="match status" value="1"/>
</dbReference>
<dbReference type="EMBL" id="CP016043">
    <property type="protein sequence ID" value="AOV96159.1"/>
    <property type="molecule type" value="Genomic_DNA"/>
</dbReference>
<dbReference type="PANTHER" id="PTHR44688">
    <property type="entry name" value="DNA-BINDING TRANSCRIPTIONAL ACTIVATOR DEVR_DOSR"/>
    <property type="match status" value="1"/>
</dbReference>
<dbReference type="AlphaFoldDB" id="A0A376DA04"/>
<dbReference type="OrthoDB" id="6497243at2"/>
<keyword evidence="3" id="KW-0804">Transcription</keyword>
<evidence type="ECO:0000256" key="3">
    <source>
        <dbReference type="ARBA" id="ARBA00023163"/>
    </source>
</evidence>
<dbReference type="STRING" id="93378.A9798_03815"/>
<dbReference type="GO" id="GO:0003677">
    <property type="term" value="F:DNA binding"/>
    <property type="evidence" value="ECO:0007669"/>
    <property type="project" value="UniProtKB-KW"/>
</dbReference>
<dbReference type="RefSeq" id="WP_024523759.1">
    <property type="nucleotide sequence ID" value="NZ_CP016043.1"/>
</dbReference>
<name>A0A376DA04_9GAMM</name>
<reference evidence="6 8" key="2">
    <citation type="submission" date="2018-06" db="EMBL/GenBank/DDBJ databases">
        <authorList>
            <consortium name="Pathogen Informatics"/>
            <person name="Doyle S."/>
        </authorList>
    </citation>
    <scope>NUCLEOTIDE SEQUENCE [LARGE SCALE GENOMIC DNA]</scope>
    <source>
        <strain evidence="6 8">NCTC12121</strain>
    </source>
</reference>
<proteinExistence type="predicted"/>
<dbReference type="KEGG" id="eho:A9798_03815"/>
<evidence type="ECO:0000256" key="2">
    <source>
        <dbReference type="ARBA" id="ARBA00023125"/>
    </source>
</evidence>
<reference evidence="5 7" key="1">
    <citation type="submission" date="2016-06" db="EMBL/GenBank/DDBJ databases">
        <title>Complete genome sequence of Edwardsiella hoshinae ATCC 35051.</title>
        <authorList>
            <person name="Reichley S.R."/>
            <person name="Waldbieser G.C."/>
            <person name="Lawrence M.L."/>
            <person name="Griffin M.J."/>
        </authorList>
    </citation>
    <scope>NUCLEOTIDE SEQUENCE [LARGE SCALE GENOMIC DNA]</scope>
    <source>
        <strain evidence="5 7">ATCC 35051</strain>
    </source>
</reference>
<dbReference type="EMBL" id="UFXZ01000001">
    <property type="protein sequence ID" value="STC85416.1"/>
    <property type="molecule type" value="Genomic_DNA"/>
</dbReference>
<gene>
    <name evidence="6" type="primary">gerE</name>
    <name evidence="5" type="ORF">A9798_03815</name>
    <name evidence="6" type="ORF">NCTC12121_00836</name>
</gene>
<dbReference type="InterPro" id="IPR036388">
    <property type="entry name" value="WH-like_DNA-bd_sf"/>
</dbReference>
<evidence type="ECO:0000259" key="4">
    <source>
        <dbReference type="PROSITE" id="PS50043"/>
    </source>
</evidence>
<protein>
    <submittedName>
        <fullName evidence="6">Spore germination protein gerE</fullName>
    </submittedName>
</protein>
<dbReference type="PANTHER" id="PTHR44688:SF16">
    <property type="entry name" value="DNA-BINDING TRANSCRIPTIONAL ACTIVATOR DEVR_DOSR"/>
    <property type="match status" value="1"/>
</dbReference>
<accession>A0A376DA04</accession>
<dbReference type="GO" id="GO:0006355">
    <property type="term" value="P:regulation of DNA-templated transcription"/>
    <property type="evidence" value="ECO:0007669"/>
    <property type="project" value="InterPro"/>
</dbReference>
<sequence length="181" mass="20818">MTQVTVYTDNNLLANFICDLILNIEENASILEYQPLKLLRCENEIIVFNLIRSSHNIVATINFLNKYKIRLSRMIVSMIVPSKLIDLCLELSLFKISYLLTEKSTPNDYARLLHGNIPSAAPRKNILSCRERTILQLLLQEYSPQGVANELHISYKTVCAHKLNIMKKLQLKNLSGIFMYC</sequence>
<evidence type="ECO:0000313" key="8">
    <source>
        <dbReference type="Proteomes" id="UP000255248"/>
    </source>
</evidence>
<evidence type="ECO:0000313" key="5">
    <source>
        <dbReference type="EMBL" id="AOV96159.1"/>
    </source>
</evidence>
<feature type="domain" description="HTH luxR-type" evidence="4">
    <location>
        <begin position="120"/>
        <end position="181"/>
    </location>
</feature>
<evidence type="ECO:0000313" key="7">
    <source>
        <dbReference type="Proteomes" id="UP000175893"/>
    </source>
</evidence>
<dbReference type="Pfam" id="PF00196">
    <property type="entry name" value="GerE"/>
    <property type="match status" value="1"/>
</dbReference>
<dbReference type="PRINTS" id="PR00038">
    <property type="entry name" value="HTHLUXR"/>
</dbReference>
<dbReference type="InterPro" id="IPR000792">
    <property type="entry name" value="Tscrpt_reg_LuxR_C"/>
</dbReference>
<dbReference type="SMART" id="SM00421">
    <property type="entry name" value="HTH_LUXR"/>
    <property type="match status" value="1"/>
</dbReference>
<evidence type="ECO:0000256" key="1">
    <source>
        <dbReference type="ARBA" id="ARBA00023015"/>
    </source>
</evidence>
<dbReference type="InterPro" id="IPR016032">
    <property type="entry name" value="Sig_transdc_resp-reg_C-effctor"/>
</dbReference>
<keyword evidence="1" id="KW-0805">Transcription regulation</keyword>
<dbReference type="Proteomes" id="UP000255248">
    <property type="component" value="Unassembled WGS sequence"/>
</dbReference>
<evidence type="ECO:0000313" key="6">
    <source>
        <dbReference type="EMBL" id="STC85416.1"/>
    </source>
</evidence>